<dbReference type="AlphaFoldDB" id="A0A7R9GBK0"/>
<evidence type="ECO:0000313" key="2">
    <source>
        <dbReference type="Proteomes" id="UP000678499"/>
    </source>
</evidence>
<organism evidence="1">
    <name type="scientific">Notodromas monacha</name>
    <dbReference type="NCBI Taxonomy" id="399045"/>
    <lineage>
        <taxon>Eukaryota</taxon>
        <taxon>Metazoa</taxon>
        <taxon>Ecdysozoa</taxon>
        <taxon>Arthropoda</taxon>
        <taxon>Crustacea</taxon>
        <taxon>Oligostraca</taxon>
        <taxon>Ostracoda</taxon>
        <taxon>Podocopa</taxon>
        <taxon>Podocopida</taxon>
        <taxon>Cypridocopina</taxon>
        <taxon>Cypridoidea</taxon>
        <taxon>Cyprididae</taxon>
        <taxon>Notodromas</taxon>
    </lineage>
</organism>
<accession>A0A7R9GBK0</accession>
<reference evidence="1" key="1">
    <citation type="submission" date="2020-11" db="EMBL/GenBank/DDBJ databases">
        <authorList>
            <person name="Tran Van P."/>
        </authorList>
    </citation>
    <scope>NUCLEOTIDE SEQUENCE</scope>
</reference>
<gene>
    <name evidence="1" type="ORF">NMOB1V02_LOCUS4074</name>
</gene>
<name>A0A7R9GBK0_9CRUS</name>
<proteinExistence type="predicted"/>
<evidence type="ECO:0000313" key="1">
    <source>
        <dbReference type="EMBL" id="CAD7276305.1"/>
    </source>
</evidence>
<dbReference type="Proteomes" id="UP000678499">
    <property type="component" value="Unassembled WGS sequence"/>
</dbReference>
<protein>
    <submittedName>
        <fullName evidence="1">Uncharacterized protein</fullName>
    </submittedName>
</protein>
<keyword evidence="2" id="KW-1185">Reference proteome</keyword>
<sequence>MGFMVLKARDLISSLHSMLKIPRTILATLVAFVFVPPLLPGIKKLLRLVPEANKRPFQQVLASVRYQYSVDEVVQEFVMCCRAIGRRIVLQAISLKDKDKLEADAQPHLGNVMDPLLVFDVVSWVVKFATVHQD</sequence>
<dbReference type="EMBL" id="OA882632">
    <property type="protein sequence ID" value="CAD7276305.1"/>
    <property type="molecule type" value="Genomic_DNA"/>
</dbReference>
<dbReference type="EMBL" id="CAJPEX010000595">
    <property type="protein sequence ID" value="CAG0916457.1"/>
    <property type="molecule type" value="Genomic_DNA"/>
</dbReference>